<protein>
    <submittedName>
        <fullName evidence="2">Uncharacterized protein</fullName>
    </submittedName>
</protein>
<organism evidence="2">
    <name type="scientific">Salinispora arenicola (strain CNS-205)</name>
    <dbReference type="NCBI Taxonomy" id="391037"/>
    <lineage>
        <taxon>Bacteria</taxon>
        <taxon>Bacillati</taxon>
        <taxon>Actinomycetota</taxon>
        <taxon>Actinomycetes</taxon>
        <taxon>Micromonosporales</taxon>
        <taxon>Micromonosporaceae</taxon>
        <taxon>Salinispora</taxon>
    </lineage>
</organism>
<proteinExistence type="predicted"/>
<dbReference type="EMBL" id="CP000850">
    <property type="protein sequence ID" value="ABV98890.1"/>
    <property type="molecule type" value="Genomic_DNA"/>
</dbReference>
<evidence type="ECO:0000256" key="1">
    <source>
        <dbReference type="SAM" id="MobiDB-lite"/>
    </source>
</evidence>
<sequence>MPRTEPDSITRWEIHGGDAALDLGVIAAVGTAAEVLRRAARGTLATSRKLAMLADDLLGEPPRPGLSKGRPGLMDRVVRIEGRLDALEELRPNGGSSIKDQVGRIAQATGADQARAVTRSAAAAGTAYSPSPTLTRKSPAPAARRRQGRTLRDTRATGISPGSR</sequence>
<dbReference type="HOGENOM" id="CLU_1617836_0_0_11"/>
<dbReference type="AlphaFoldDB" id="A8M867"/>
<name>A8M867_SALAI</name>
<evidence type="ECO:0000313" key="2">
    <source>
        <dbReference type="EMBL" id="ABV98890.1"/>
    </source>
</evidence>
<accession>A8M867</accession>
<feature type="compositionally biased region" description="Low complexity" evidence="1">
    <location>
        <begin position="116"/>
        <end position="127"/>
    </location>
</feature>
<feature type="region of interest" description="Disordered" evidence="1">
    <location>
        <begin position="116"/>
        <end position="164"/>
    </location>
</feature>
<dbReference type="KEGG" id="saq:Sare_3074"/>
<reference evidence="2" key="1">
    <citation type="submission" date="2007-10" db="EMBL/GenBank/DDBJ databases">
        <title>Complete sequence of Salinispora arenicola CNS-205.</title>
        <authorList>
            <consortium name="US DOE Joint Genome Institute"/>
            <person name="Copeland A."/>
            <person name="Lucas S."/>
            <person name="Lapidus A."/>
            <person name="Barry K."/>
            <person name="Glavina del Rio T."/>
            <person name="Dalin E."/>
            <person name="Tice H."/>
            <person name="Pitluck S."/>
            <person name="Foster B."/>
            <person name="Schmutz J."/>
            <person name="Larimer F."/>
            <person name="Land M."/>
            <person name="Hauser L."/>
            <person name="Kyrpides N."/>
            <person name="Ivanova N."/>
            <person name="Jensen P.R."/>
            <person name="Moore B.S."/>
            <person name="Penn K."/>
            <person name="Jenkins C."/>
            <person name="Udwary D."/>
            <person name="Xiang L."/>
            <person name="Gontang E."/>
            <person name="Richardson P."/>
        </authorList>
    </citation>
    <scope>NUCLEOTIDE SEQUENCE [LARGE SCALE GENOMIC DNA]</scope>
    <source>
        <strain evidence="2">CNS-205</strain>
    </source>
</reference>
<gene>
    <name evidence="2" type="ordered locus">Sare_3074</name>
</gene>